<dbReference type="PROSITE" id="PS51318">
    <property type="entry name" value="TAT"/>
    <property type="match status" value="1"/>
</dbReference>
<evidence type="ECO:0000313" key="4">
    <source>
        <dbReference type="EMBL" id="MFI9100165.1"/>
    </source>
</evidence>
<comment type="caution">
    <text evidence="4">The sequence shown here is derived from an EMBL/GenBank/DDBJ whole genome shotgun (WGS) entry which is preliminary data.</text>
</comment>
<sequence length="218" mass="21455">MISKRGLVAATAAGAGALLLATGPAVACSIGDFSANAVAACDTSTGTPKAAITVTDKDPSGTPADISVVLRMASGMAGPVVGTTHIAHPTAAGVTRKILVEWAPGYQWYVQVTAGNLVAQNLDVLPVSPDTACTLPAKPTTTPAKPSSTPMKATPVSAAPSTTRPATPSPSDSPSATVLATTGGGGDSTTIAALASAFLLVGAGGLFVLRRRADTGRH</sequence>
<evidence type="ECO:0000256" key="1">
    <source>
        <dbReference type="SAM" id="MobiDB-lite"/>
    </source>
</evidence>
<evidence type="ECO:0000256" key="2">
    <source>
        <dbReference type="SAM" id="Phobius"/>
    </source>
</evidence>
<accession>A0ABW8C186</accession>
<feature type="chain" id="PRO_5046127523" description="Gram-positive cocci surface proteins LPxTG domain-containing protein" evidence="3">
    <location>
        <begin position="28"/>
        <end position="218"/>
    </location>
</feature>
<gene>
    <name evidence="4" type="ORF">ACIGXA_06550</name>
</gene>
<evidence type="ECO:0000313" key="5">
    <source>
        <dbReference type="Proteomes" id="UP001614394"/>
    </source>
</evidence>
<evidence type="ECO:0000256" key="3">
    <source>
        <dbReference type="SAM" id="SignalP"/>
    </source>
</evidence>
<keyword evidence="2" id="KW-1133">Transmembrane helix</keyword>
<dbReference type="Proteomes" id="UP001614394">
    <property type="component" value="Unassembled WGS sequence"/>
</dbReference>
<name>A0ABW8C186_9ACTN</name>
<keyword evidence="2" id="KW-0472">Membrane</keyword>
<keyword evidence="5" id="KW-1185">Reference proteome</keyword>
<dbReference type="InterPro" id="IPR006311">
    <property type="entry name" value="TAT_signal"/>
</dbReference>
<feature type="compositionally biased region" description="Low complexity" evidence="1">
    <location>
        <begin position="136"/>
        <end position="177"/>
    </location>
</feature>
<keyword evidence="3" id="KW-0732">Signal</keyword>
<evidence type="ECO:0008006" key="6">
    <source>
        <dbReference type="Google" id="ProtNLM"/>
    </source>
</evidence>
<reference evidence="4 5" key="1">
    <citation type="submission" date="2024-10" db="EMBL/GenBank/DDBJ databases">
        <title>The Natural Products Discovery Center: Release of the First 8490 Sequenced Strains for Exploring Actinobacteria Biosynthetic Diversity.</title>
        <authorList>
            <person name="Kalkreuter E."/>
            <person name="Kautsar S.A."/>
            <person name="Yang D."/>
            <person name="Bader C.D."/>
            <person name="Teijaro C.N."/>
            <person name="Fluegel L."/>
            <person name="Davis C.M."/>
            <person name="Simpson J.R."/>
            <person name="Lauterbach L."/>
            <person name="Steele A.D."/>
            <person name="Gui C."/>
            <person name="Meng S."/>
            <person name="Li G."/>
            <person name="Viehrig K."/>
            <person name="Ye F."/>
            <person name="Su P."/>
            <person name="Kiefer A.F."/>
            <person name="Nichols A."/>
            <person name="Cepeda A.J."/>
            <person name="Yan W."/>
            <person name="Fan B."/>
            <person name="Jiang Y."/>
            <person name="Adhikari A."/>
            <person name="Zheng C.-J."/>
            <person name="Schuster L."/>
            <person name="Cowan T.M."/>
            <person name="Smanski M.J."/>
            <person name="Chevrette M.G."/>
            <person name="De Carvalho L.P.S."/>
            <person name="Shen B."/>
        </authorList>
    </citation>
    <scope>NUCLEOTIDE SEQUENCE [LARGE SCALE GENOMIC DNA]</scope>
    <source>
        <strain evidence="4 5">NPDC053399</strain>
    </source>
</reference>
<dbReference type="EMBL" id="JBITYG010000002">
    <property type="protein sequence ID" value="MFI9100165.1"/>
    <property type="molecule type" value="Genomic_DNA"/>
</dbReference>
<protein>
    <recommendedName>
        <fullName evidence="6">Gram-positive cocci surface proteins LPxTG domain-containing protein</fullName>
    </recommendedName>
</protein>
<proteinExistence type="predicted"/>
<feature type="transmembrane region" description="Helical" evidence="2">
    <location>
        <begin position="191"/>
        <end position="209"/>
    </location>
</feature>
<keyword evidence="2" id="KW-0812">Transmembrane</keyword>
<feature type="signal peptide" evidence="3">
    <location>
        <begin position="1"/>
        <end position="27"/>
    </location>
</feature>
<organism evidence="4 5">
    <name type="scientific">Streptomyces fildesensis</name>
    <dbReference type="NCBI Taxonomy" id="375757"/>
    <lineage>
        <taxon>Bacteria</taxon>
        <taxon>Bacillati</taxon>
        <taxon>Actinomycetota</taxon>
        <taxon>Actinomycetes</taxon>
        <taxon>Kitasatosporales</taxon>
        <taxon>Streptomycetaceae</taxon>
        <taxon>Streptomyces</taxon>
    </lineage>
</organism>
<feature type="region of interest" description="Disordered" evidence="1">
    <location>
        <begin position="136"/>
        <end position="182"/>
    </location>
</feature>
<dbReference type="RefSeq" id="WP_399645095.1">
    <property type="nucleotide sequence ID" value="NZ_JBITYG010000002.1"/>
</dbReference>